<feature type="region of interest" description="Disordered" evidence="1">
    <location>
        <begin position="52"/>
        <end position="83"/>
    </location>
</feature>
<proteinExistence type="predicted"/>
<dbReference type="OrthoDB" id="65375at2759"/>
<reference evidence="2" key="2">
    <citation type="submission" date="2019-06" db="EMBL/GenBank/DDBJ databases">
        <title>Genomics analysis of Aphanomyces spp. identifies a new class of oomycete effector associated with host adaptation.</title>
        <authorList>
            <person name="Gaulin E."/>
        </authorList>
    </citation>
    <scope>NUCLEOTIDE SEQUENCE</scope>
    <source>
        <strain evidence="2">CBS 578.67</strain>
    </source>
</reference>
<dbReference type="Proteomes" id="UP000332933">
    <property type="component" value="Unassembled WGS sequence"/>
</dbReference>
<organism evidence="3 4">
    <name type="scientific">Aphanomyces stellatus</name>
    <dbReference type="NCBI Taxonomy" id="120398"/>
    <lineage>
        <taxon>Eukaryota</taxon>
        <taxon>Sar</taxon>
        <taxon>Stramenopiles</taxon>
        <taxon>Oomycota</taxon>
        <taxon>Saprolegniomycetes</taxon>
        <taxon>Saprolegniales</taxon>
        <taxon>Verrucalvaceae</taxon>
        <taxon>Aphanomyces</taxon>
    </lineage>
</organism>
<dbReference type="AlphaFoldDB" id="A0A485LR19"/>
<evidence type="ECO:0000313" key="4">
    <source>
        <dbReference type="Proteomes" id="UP000332933"/>
    </source>
</evidence>
<dbReference type="EMBL" id="VJMH01007421">
    <property type="protein sequence ID" value="KAF0683306.1"/>
    <property type="molecule type" value="Genomic_DNA"/>
</dbReference>
<protein>
    <submittedName>
        <fullName evidence="3">Aste57867_24640 protein</fullName>
    </submittedName>
</protein>
<evidence type="ECO:0000256" key="1">
    <source>
        <dbReference type="SAM" id="MobiDB-lite"/>
    </source>
</evidence>
<keyword evidence="4" id="KW-1185">Reference proteome</keyword>
<sequence length="247" mass="27382">MDIKLYGYDCGDASRLALLHPKTDQTRCAVDENTFEEDRAPMYAADEDIIYSEPGDIHDSDDSDSDLSGLEDDDDDTAFLGDGDFSECESLPPTLQAVGADRSHASASSRRRAGTKGQDDDDTFIYSTENPFSVPRRVMLRLVRETSLVVTLEARPISRKALSAFHNAETLLRPFLAVVPDADDTTINRRGKKRMSGDVFQPMVAESQKRKSPRLATKKSKSMGGHLDFCVDEVDAYVAVTPQRPRK</sequence>
<gene>
    <name evidence="3" type="primary">Aste57867_24640</name>
    <name evidence="2" type="ORF">As57867_024562</name>
    <name evidence="3" type="ORF">ASTE57867_24640</name>
</gene>
<evidence type="ECO:0000313" key="3">
    <source>
        <dbReference type="EMBL" id="VFU01277.1"/>
    </source>
</evidence>
<accession>A0A485LR19</accession>
<feature type="compositionally biased region" description="Acidic residues" evidence="1">
    <location>
        <begin position="61"/>
        <end position="77"/>
    </location>
</feature>
<name>A0A485LR19_9STRA</name>
<dbReference type="EMBL" id="CAADRA010007447">
    <property type="protein sequence ID" value="VFU01277.1"/>
    <property type="molecule type" value="Genomic_DNA"/>
</dbReference>
<reference evidence="3 4" key="1">
    <citation type="submission" date="2019-03" db="EMBL/GenBank/DDBJ databases">
        <authorList>
            <person name="Gaulin E."/>
            <person name="Dumas B."/>
        </authorList>
    </citation>
    <scope>NUCLEOTIDE SEQUENCE [LARGE SCALE GENOMIC DNA]</scope>
    <source>
        <strain evidence="3">CBS 568.67</strain>
    </source>
</reference>
<feature type="region of interest" description="Disordered" evidence="1">
    <location>
        <begin position="96"/>
        <end position="126"/>
    </location>
</feature>
<evidence type="ECO:0000313" key="2">
    <source>
        <dbReference type="EMBL" id="KAF0683306.1"/>
    </source>
</evidence>